<evidence type="ECO:0000256" key="3">
    <source>
        <dbReference type="ARBA" id="ARBA00022475"/>
    </source>
</evidence>
<feature type="compositionally biased region" description="Acidic residues" evidence="9">
    <location>
        <begin position="589"/>
        <end position="599"/>
    </location>
</feature>
<accession>A0A5E8B4U1</accession>
<feature type="domain" description="PI3K/PI4K catalytic" evidence="10">
    <location>
        <begin position="377"/>
        <end position="736"/>
    </location>
</feature>
<evidence type="ECO:0000256" key="7">
    <source>
        <dbReference type="ARBA" id="ARBA00022840"/>
    </source>
</evidence>
<dbReference type="PROSITE" id="PS50290">
    <property type="entry name" value="PI3_4_KINASE_3"/>
    <property type="match status" value="1"/>
</dbReference>
<dbReference type="Proteomes" id="UP000398389">
    <property type="component" value="Unassembled WGS sequence"/>
</dbReference>
<keyword evidence="12" id="KW-1185">Reference proteome</keyword>
<feature type="region of interest" description="Disordered" evidence="9">
    <location>
        <begin position="970"/>
        <end position="1016"/>
    </location>
</feature>
<evidence type="ECO:0000256" key="2">
    <source>
        <dbReference type="ARBA" id="ARBA00012169"/>
    </source>
</evidence>
<dbReference type="GO" id="GO:0005524">
    <property type="term" value="F:ATP binding"/>
    <property type="evidence" value="ECO:0007669"/>
    <property type="project" value="UniProtKB-KW"/>
</dbReference>
<evidence type="ECO:0000259" key="10">
    <source>
        <dbReference type="PROSITE" id="PS50290"/>
    </source>
</evidence>
<feature type="region of interest" description="Disordered" evidence="9">
    <location>
        <begin position="589"/>
        <end position="610"/>
    </location>
</feature>
<name>A0A5E8B4U1_9ASCO</name>
<evidence type="ECO:0000313" key="11">
    <source>
        <dbReference type="EMBL" id="VVT46540.1"/>
    </source>
</evidence>
<dbReference type="InterPro" id="IPR039756">
    <property type="entry name" value="Lsb6/PI4K2"/>
</dbReference>
<evidence type="ECO:0000256" key="9">
    <source>
        <dbReference type="SAM" id="MobiDB-lite"/>
    </source>
</evidence>
<keyword evidence="3" id="KW-1003">Cell membrane</keyword>
<dbReference type="GO" id="GO:0000329">
    <property type="term" value="C:fungal-type vacuole membrane"/>
    <property type="evidence" value="ECO:0007669"/>
    <property type="project" value="TreeGrafter"/>
</dbReference>
<dbReference type="Pfam" id="PF00454">
    <property type="entry name" value="PI3_PI4_kinase"/>
    <property type="match status" value="1"/>
</dbReference>
<feature type="compositionally biased region" description="Polar residues" evidence="9">
    <location>
        <begin position="91"/>
        <end position="115"/>
    </location>
</feature>
<evidence type="ECO:0000256" key="4">
    <source>
        <dbReference type="ARBA" id="ARBA00022679"/>
    </source>
</evidence>
<feature type="compositionally biased region" description="Low complexity" evidence="9">
    <location>
        <begin position="130"/>
        <end position="144"/>
    </location>
</feature>
<dbReference type="GO" id="GO:0046854">
    <property type="term" value="P:phosphatidylinositol phosphate biosynthetic process"/>
    <property type="evidence" value="ECO:0007669"/>
    <property type="project" value="TreeGrafter"/>
</dbReference>
<keyword evidence="4" id="KW-0808">Transferase</keyword>
<dbReference type="GO" id="GO:0005768">
    <property type="term" value="C:endosome"/>
    <property type="evidence" value="ECO:0007669"/>
    <property type="project" value="TreeGrafter"/>
</dbReference>
<dbReference type="GO" id="GO:0004430">
    <property type="term" value="F:1-phosphatidylinositol 4-kinase activity"/>
    <property type="evidence" value="ECO:0007669"/>
    <property type="project" value="UniProtKB-EC"/>
</dbReference>
<feature type="region of interest" description="Disordered" evidence="9">
    <location>
        <begin position="882"/>
        <end position="944"/>
    </location>
</feature>
<dbReference type="EC" id="2.7.1.67" evidence="2"/>
<dbReference type="RefSeq" id="XP_031851878.1">
    <property type="nucleotide sequence ID" value="XM_031995987.1"/>
</dbReference>
<dbReference type="GO" id="GO:0005886">
    <property type="term" value="C:plasma membrane"/>
    <property type="evidence" value="ECO:0007669"/>
    <property type="project" value="UniProtKB-SubCell"/>
</dbReference>
<dbReference type="PROSITE" id="PS00916">
    <property type="entry name" value="PI3_4_KINASE_2"/>
    <property type="match status" value="1"/>
</dbReference>
<gene>
    <name evidence="11" type="ORF">SAPINGB_P001264</name>
</gene>
<dbReference type="AlphaFoldDB" id="A0A5E8B4U1"/>
<dbReference type="GO" id="GO:0005802">
    <property type="term" value="C:trans-Golgi network"/>
    <property type="evidence" value="ECO:0007669"/>
    <property type="project" value="TreeGrafter"/>
</dbReference>
<dbReference type="EMBL" id="CABVLU010000001">
    <property type="protein sequence ID" value="VVT46540.1"/>
    <property type="molecule type" value="Genomic_DNA"/>
</dbReference>
<keyword evidence="6" id="KW-0418">Kinase</keyword>
<keyword evidence="8" id="KW-0472">Membrane</keyword>
<evidence type="ECO:0000256" key="6">
    <source>
        <dbReference type="ARBA" id="ARBA00022777"/>
    </source>
</evidence>
<protein>
    <recommendedName>
        <fullName evidence="2">1-phosphatidylinositol 4-kinase</fullName>
        <ecNumber evidence="2">2.7.1.67</ecNumber>
    </recommendedName>
</protein>
<evidence type="ECO:0000256" key="8">
    <source>
        <dbReference type="ARBA" id="ARBA00023136"/>
    </source>
</evidence>
<feature type="compositionally biased region" description="Polar residues" evidence="9">
    <location>
        <begin position="972"/>
        <end position="997"/>
    </location>
</feature>
<keyword evidence="7" id="KW-0067">ATP-binding</keyword>
<evidence type="ECO:0000256" key="1">
    <source>
        <dbReference type="ARBA" id="ARBA00004236"/>
    </source>
</evidence>
<proteinExistence type="predicted"/>
<dbReference type="GO" id="GO:0007030">
    <property type="term" value="P:Golgi organization"/>
    <property type="evidence" value="ECO:0007669"/>
    <property type="project" value="TreeGrafter"/>
</dbReference>
<feature type="compositionally biased region" description="Polar residues" evidence="9">
    <location>
        <begin position="32"/>
        <end position="43"/>
    </location>
</feature>
<feature type="compositionally biased region" description="Low complexity" evidence="9">
    <location>
        <begin position="901"/>
        <end position="916"/>
    </location>
</feature>
<feature type="region of interest" description="Disordered" evidence="9">
    <location>
        <begin position="1"/>
        <end position="63"/>
    </location>
</feature>
<dbReference type="OrthoDB" id="3349449at2759"/>
<dbReference type="InterPro" id="IPR018936">
    <property type="entry name" value="PI3/4_kinase_CS"/>
</dbReference>
<dbReference type="PANTHER" id="PTHR12865:SF1">
    <property type="entry name" value="PHOSPHATIDYLINOSITOL 4-KINASE TYPE 2"/>
    <property type="match status" value="1"/>
</dbReference>
<sequence>MSQPSADASSSTPPDSDPKPSSSTAKTEKEQQAPTNSPVVTSHSSHHKQIASSTPISLPDTANTGYSQLLLMDHDERTGSSTKENGPDSVPLTSTNAFSGTLSGTSSPHITSPTTLHHRPGNSLSNTPRTSTESAASATQSTTSHVLLSPKAIVSTPVLSHPDADDHHSILSGEISPNTARPANSVQFRSGDGYAQSIISTTSSDIENLPNAQYFQDVHPLLTSPLASPPHSNDPGAPSIIPTHTVDDLEIRNSIHGGVRNAAGTPDGGPASSRPARLNRSLSVVSIRALNDTVDWIVDQFHRYKRGRRGRMLVRAPRPNEIYYSVFKPPKTMGQTFSLTIDDLQTGKDGYAQPLQATQAEFDAIIDDAIESIESLHINPKLISQGSSGSYFVYNTSGTIVGVFKPKDEEPYGPLSPKWTKWLHRNLFPCFFGRSCLIPNNGYIAEAAASLLDRQLGTHIVPFTDIVHMSAPTFYYRFFDRRNYRLKGKPLPPKIGSLQLFLHDYVQADQFLRDHPLDNTRRLTRTTSFASGFRPPRPESGPHFEWTPQIIAQFREEIEKLVILDYIMRNTDRGLDNWMVKLEWYEDISSDSPEEDNSDDSTVTGSDEDNKKKKKKLIPFIRLGAIDSGLAFPWKHPDEWRSYPFGWLFLPMILIGQPFSQRTRDHFLPLLTSSEWWEESAVVFRHLFSQDTEFSERMFKRQWAVLKGQAFNVVETLKDPEQGPLELVRRTRVMVWDDEMDVPVNVPYDTLSTAIETPLWASHSNFAHPTTSAAAYPPMGPPSTDIWKKRPGTVAGIVNRPYADDPDEIDVATVARRAAQATEEALQNTRNVAPISGSSESAQNGGTTAGDTGHDSTKPLKKGKRMRGSSLILEARYRELEHNSSDHDAGSSSHHSKRSNGATGAVSAKSGSSGVISGSGGSGSTHGAANGDAAGSGAASAAGIAGSGHGHGHIYHHQKPLFEDLIEAPGQKKSTGSNSGNTRSHSDSQTDTGSQQRLEPYRDDPSAAADEDNEGLHNVGFSIAEDFSQASRKVVVERLQTVTSRPPVFTWC</sequence>
<organism evidence="11 12">
    <name type="scientific">Magnusiomyces paraingens</name>
    <dbReference type="NCBI Taxonomy" id="2606893"/>
    <lineage>
        <taxon>Eukaryota</taxon>
        <taxon>Fungi</taxon>
        <taxon>Dikarya</taxon>
        <taxon>Ascomycota</taxon>
        <taxon>Saccharomycotina</taxon>
        <taxon>Dipodascomycetes</taxon>
        <taxon>Dipodascales</taxon>
        <taxon>Dipodascaceae</taxon>
        <taxon>Magnusiomyces</taxon>
    </lineage>
</organism>
<keyword evidence="5" id="KW-0547">Nucleotide-binding</keyword>
<dbReference type="GO" id="GO:0007032">
    <property type="term" value="P:endosome organization"/>
    <property type="evidence" value="ECO:0007669"/>
    <property type="project" value="TreeGrafter"/>
</dbReference>
<feature type="region of interest" description="Disordered" evidence="9">
    <location>
        <begin position="77"/>
        <end position="144"/>
    </location>
</feature>
<evidence type="ECO:0000313" key="12">
    <source>
        <dbReference type="Proteomes" id="UP000398389"/>
    </source>
</evidence>
<feature type="compositionally biased region" description="Polar residues" evidence="9">
    <location>
        <begin position="828"/>
        <end position="850"/>
    </location>
</feature>
<dbReference type="GeneID" id="43580087"/>
<feature type="compositionally biased region" description="Polar residues" evidence="9">
    <location>
        <begin position="50"/>
        <end position="63"/>
    </location>
</feature>
<comment type="subcellular location">
    <subcellularLocation>
        <location evidence="1">Cell membrane</location>
    </subcellularLocation>
</comment>
<feature type="compositionally biased region" description="Low complexity" evidence="9">
    <location>
        <begin position="1"/>
        <end position="25"/>
    </location>
</feature>
<feature type="compositionally biased region" description="Low complexity" evidence="9">
    <location>
        <begin position="925"/>
        <end position="944"/>
    </location>
</feature>
<reference evidence="11 12" key="1">
    <citation type="submission" date="2019-09" db="EMBL/GenBank/DDBJ databases">
        <authorList>
            <person name="Brejova B."/>
        </authorList>
    </citation>
    <scope>NUCLEOTIDE SEQUENCE [LARGE SCALE GENOMIC DNA]</scope>
</reference>
<dbReference type="PANTHER" id="PTHR12865">
    <property type="entry name" value="PHOSPHATIDYLINOSITOL 4-KINASE TYPE-II"/>
    <property type="match status" value="1"/>
</dbReference>
<dbReference type="InterPro" id="IPR000403">
    <property type="entry name" value="PI3/4_kinase_cat_dom"/>
</dbReference>
<feature type="region of interest" description="Disordered" evidence="9">
    <location>
        <begin position="822"/>
        <end position="868"/>
    </location>
</feature>
<evidence type="ECO:0000256" key="5">
    <source>
        <dbReference type="ARBA" id="ARBA00022741"/>
    </source>
</evidence>